<dbReference type="Gene3D" id="3.30.700.10">
    <property type="entry name" value="Glycoprotein, Type 4 Pilin"/>
    <property type="match status" value="1"/>
</dbReference>
<dbReference type="NCBIfam" id="TIGR02532">
    <property type="entry name" value="IV_pilin_GFxxxE"/>
    <property type="match status" value="1"/>
</dbReference>
<dbReference type="GO" id="GO:0015628">
    <property type="term" value="P:protein secretion by the type II secretion system"/>
    <property type="evidence" value="ECO:0007669"/>
    <property type="project" value="InterPro"/>
</dbReference>
<comment type="caution">
    <text evidence="3">The sequence shown here is derived from an EMBL/GenBank/DDBJ whole genome shotgun (WGS) entry which is preliminary data.</text>
</comment>
<dbReference type="GO" id="GO:0015627">
    <property type="term" value="C:type II protein secretion system complex"/>
    <property type="evidence" value="ECO:0007669"/>
    <property type="project" value="InterPro"/>
</dbReference>
<dbReference type="RefSeq" id="WP_005168824.1">
    <property type="nucleotide sequence ID" value="NZ_KB850034.1"/>
</dbReference>
<evidence type="ECO:0000256" key="2">
    <source>
        <dbReference type="SAM" id="Phobius"/>
    </source>
</evidence>
<dbReference type="OrthoDB" id="5296638at2"/>
<keyword evidence="2" id="KW-0472">Membrane</keyword>
<dbReference type="PANTHER" id="PTHR30093">
    <property type="entry name" value="GENERAL SECRETION PATHWAY PROTEIN G"/>
    <property type="match status" value="1"/>
</dbReference>
<feature type="transmembrane region" description="Helical" evidence="2">
    <location>
        <begin position="6"/>
        <end position="29"/>
    </location>
</feature>
<sequence>MVKKYSYGFTLIELMIVVAVIGILAAIAYPSYQDSVRKANRIDAQSSMMDIATKLQKYKIARFSFEKADGTFVTLADIGVTNQIPSTGTALYTIALSNQGLGTWTLTATPTGMQSTDGYLVLNHRGQRCWTKGSDKNGGTVCVPSATSNWDGR</sequence>
<dbReference type="InterPro" id="IPR045584">
    <property type="entry name" value="Pilin-like"/>
</dbReference>
<dbReference type="PANTHER" id="PTHR30093:SF47">
    <property type="entry name" value="TYPE IV PILUS NON-CORE MINOR PILIN PILE"/>
    <property type="match status" value="1"/>
</dbReference>
<dbReference type="SUPFAM" id="SSF54523">
    <property type="entry name" value="Pili subunits"/>
    <property type="match status" value="1"/>
</dbReference>
<dbReference type="InterPro" id="IPR031982">
    <property type="entry name" value="PilE-like"/>
</dbReference>
<keyword evidence="2" id="KW-0812">Transmembrane</keyword>
<evidence type="ECO:0000313" key="4">
    <source>
        <dbReference type="Proteomes" id="UP000023774"/>
    </source>
</evidence>
<accession>N9MCE8</accession>
<dbReference type="Pfam" id="PF16732">
    <property type="entry name" value="ComP_DUS"/>
    <property type="match status" value="1"/>
</dbReference>
<keyword evidence="2" id="KW-1133">Transmembrane helix</keyword>
<dbReference type="GO" id="GO:0043683">
    <property type="term" value="P:type IV pilus assembly"/>
    <property type="evidence" value="ECO:0007669"/>
    <property type="project" value="InterPro"/>
</dbReference>
<protein>
    <recommendedName>
        <fullName evidence="5">Prepilin-type N-terminal cleavage/methylation domain-containing protein</fullName>
    </recommendedName>
</protein>
<evidence type="ECO:0000256" key="1">
    <source>
        <dbReference type="ARBA" id="ARBA00022481"/>
    </source>
</evidence>
<dbReference type="Proteomes" id="UP000023774">
    <property type="component" value="Unassembled WGS sequence"/>
</dbReference>
<keyword evidence="4" id="KW-1185">Reference proteome</keyword>
<evidence type="ECO:0008006" key="5">
    <source>
        <dbReference type="Google" id="ProtNLM"/>
    </source>
</evidence>
<name>N9MCE8_9GAMM</name>
<dbReference type="InterPro" id="IPR012902">
    <property type="entry name" value="N_methyl_site"/>
</dbReference>
<gene>
    <name evidence="3" type="ORF">F906_00260</name>
</gene>
<evidence type="ECO:0000313" key="3">
    <source>
        <dbReference type="EMBL" id="ENW88351.1"/>
    </source>
</evidence>
<dbReference type="PATRIC" id="fig|1217709.3.peg.246"/>
<dbReference type="EMBL" id="APRJ01000009">
    <property type="protein sequence ID" value="ENW88351.1"/>
    <property type="molecule type" value="Genomic_DNA"/>
</dbReference>
<dbReference type="InterPro" id="IPR000983">
    <property type="entry name" value="Bac_GSPG_pilin"/>
</dbReference>
<proteinExistence type="predicted"/>
<dbReference type="Pfam" id="PF07963">
    <property type="entry name" value="N_methyl"/>
    <property type="match status" value="1"/>
</dbReference>
<dbReference type="PRINTS" id="PR00813">
    <property type="entry name" value="BCTERIALGSPG"/>
</dbReference>
<keyword evidence="1" id="KW-0488">Methylation</keyword>
<organism evidence="3 4">
    <name type="scientific">Acinetobacter pseudolwoffii</name>
    <dbReference type="NCBI Taxonomy" id="2053287"/>
    <lineage>
        <taxon>Bacteria</taxon>
        <taxon>Pseudomonadati</taxon>
        <taxon>Pseudomonadota</taxon>
        <taxon>Gammaproteobacteria</taxon>
        <taxon>Moraxellales</taxon>
        <taxon>Moraxellaceae</taxon>
        <taxon>Acinetobacter</taxon>
    </lineage>
</organism>
<dbReference type="AlphaFoldDB" id="N9MCE8"/>
<dbReference type="HOGENOM" id="CLU_091705_6_2_6"/>
<reference evidence="3 4" key="1">
    <citation type="submission" date="2013-02" db="EMBL/GenBank/DDBJ databases">
        <title>The Genome Sequence of Acinetobacter sp. NIPH 713.</title>
        <authorList>
            <consortium name="The Broad Institute Genome Sequencing Platform"/>
            <consortium name="The Broad Institute Genome Sequencing Center for Infectious Disease"/>
            <person name="Cerqueira G."/>
            <person name="Feldgarden M."/>
            <person name="Courvalin P."/>
            <person name="Perichon B."/>
            <person name="Grillot-Courvalin C."/>
            <person name="Clermont D."/>
            <person name="Rocha E."/>
            <person name="Yoon E.-J."/>
            <person name="Nemec A."/>
            <person name="Walker B."/>
            <person name="Young S.K."/>
            <person name="Zeng Q."/>
            <person name="Gargeya S."/>
            <person name="Fitzgerald M."/>
            <person name="Haas B."/>
            <person name="Abouelleil A."/>
            <person name="Alvarado L."/>
            <person name="Arachchi H.M."/>
            <person name="Berlin A.M."/>
            <person name="Chapman S.B."/>
            <person name="Dewar J."/>
            <person name="Goldberg J."/>
            <person name="Griggs A."/>
            <person name="Gujja S."/>
            <person name="Hansen M."/>
            <person name="Howarth C."/>
            <person name="Imamovic A."/>
            <person name="Larimer J."/>
            <person name="McCowan C."/>
            <person name="Murphy C."/>
            <person name="Neiman D."/>
            <person name="Pearson M."/>
            <person name="Priest M."/>
            <person name="Roberts A."/>
            <person name="Saif S."/>
            <person name="Shea T."/>
            <person name="Sisk P."/>
            <person name="Sykes S."/>
            <person name="Wortman J."/>
            <person name="Nusbaum C."/>
            <person name="Birren B."/>
        </authorList>
    </citation>
    <scope>NUCLEOTIDE SEQUENCE [LARGE SCALE GENOMIC DNA]</scope>
    <source>
        <strain evidence="3 4">NIPH 713</strain>
    </source>
</reference>